<dbReference type="InterPro" id="IPR011008">
    <property type="entry name" value="Dimeric_a/b-barrel"/>
</dbReference>
<dbReference type="Pfam" id="PF03992">
    <property type="entry name" value="ABM"/>
    <property type="match status" value="1"/>
</dbReference>
<accession>A0ABP7FIG1</accession>
<gene>
    <name evidence="2" type="ORF">GCM10023082_39750</name>
</gene>
<reference evidence="3" key="1">
    <citation type="journal article" date="2019" name="Int. J. Syst. Evol. Microbiol.">
        <title>The Global Catalogue of Microorganisms (GCM) 10K type strain sequencing project: providing services to taxonomists for standard genome sequencing and annotation.</title>
        <authorList>
            <consortium name="The Broad Institute Genomics Platform"/>
            <consortium name="The Broad Institute Genome Sequencing Center for Infectious Disease"/>
            <person name="Wu L."/>
            <person name="Ma J."/>
        </authorList>
    </citation>
    <scope>NUCLEOTIDE SEQUENCE [LARGE SCALE GENOMIC DNA]</scope>
    <source>
        <strain evidence="3">JCM 30846</strain>
    </source>
</reference>
<keyword evidence="2" id="KW-0503">Monooxygenase</keyword>
<protein>
    <submittedName>
        <fullName evidence="2">Antibiotic biosynthesis monooxygenase</fullName>
    </submittedName>
</protein>
<proteinExistence type="predicted"/>
<evidence type="ECO:0000313" key="3">
    <source>
        <dbReference type="Proteomes" id="UP001499884"/>
    </source>
</evidence>
<dbReference type="InterPro" id="IPR007138">
    <property type="entry name" value="ABM_dom"/>
</dbReference>
<dbReference type="PANTHER" id="PTHR33336:SF3">
    <property type="entry name" value="ABM DOMAIN-CONTAINING PROTEIN"/>
    <property type="match status" value="1"/>
</dbReference>
<dbReference type="Gene3D" id="3.30.70.100">
    <property type="match status" value="1"/>
</dbReference>
<dbReference type="PROSITE" id="PS51725">
    <property type="entry name" value="ABM"/>
    <property type="match status" value="1"/>
</dbReference>
<evidence type="ECO:0000313" key="2">
    <source>
        <dbReference type="EMBL" id="GAA3738603.1"/>
    </source>
</evidence>
<sequence length="96" mass="10890">MPELQVIARYTVAEDNEEEVLALLSDLAAASRAEPGNRAFVVYRQVDDPRGIVLLERYASREAFADHRETPHFRDLVLGHIVPLLDSRVVELYDAE</sequence>
<keyword evidence="3" id="KW-1185">Reference proteome</keyword>
<dbReference type="InterPro" id="IPR050744">
    <property type="entry name" value="AI-2_Isomerase_LsrG"/>
</dbReference>
<dbReference type="PANTHER" id="PTHR33336">
    <property type="entry name" value="QUINOL MONOOXYGENASE YGIN-RELATED"/>
    <property type="match status" value="1"/>
</dbReference>
<keyword evidence="2" id="KW-0560">Oxidoreductase</keyword>
<name>A0ABP7FIG1_9ACTN</name>
<dbReference type="RefSeq" id="WP_345649099.1">
    <property type="nucleotide sequence ID" value="NZ_BAABEP010000028.1"/>
</dbReference>
<dbReference type="SUPFAM" id="SSF54909">
    <property type="entry name" value="Dimeric alpha+beta barrel"/>
    <property type="match status" value="1"/>
</dbReference>
<evidence type="ECO:0000259" key="1">
    <source>
        <dbReference type="PROSITE" id="PS51725"/>
    </source>
</evidence>
<dbReference type="Proteomes" id="UP001499884">
    <property type="component" value="Unassembled WGS sequence"/>
</dbReference>
<dbReference type="GO" id="GO:0004497">
    <property type="term" value="F:monooxygenase activity"/>
    <property type="evidence" value="ECO:0007669"/>
    <property type="project" value="UniProtKB-KW"/>
</dbReference>
<feature type="domain" description="ABM" evidence="1">
    <location>
        <begin position="4"/>
        <end position="93"/>
    </location>
</feature>
<organism evidence="2 3">
    <name type="scientific">Streptomyces tremellae</name>
    <dbReference type="NCBI Taxonomy" id="1124239"/>
    <lineage>
        <taxon>Bacteria</taxon>
        <taxon>Bacillati</taxon>
        <taxon>Actinomycetota</taxon>
        <taxon>Actinomycetes</taxon>
        <taxon>Kitasatosporales</taxon>
        <taxon>Streptomycetaceae</taxon>
        <taxon>Streptomyces</taxon>
    </lineage>
</organism>
<comment type="caution">
    <text evidence="2">The sequence shown here is derived from an EMBL/GenBank/DDBJ whole genome shotgun (WGS) entry which is preliminary data.</text>
</comment>
<dbReference type="EMBL" id="BAABEP010000028">
    <property type="protein sequence ID" value="GAA3738603.1"/>
    <property type="molecule type" value="Genomic_DNA"/>
</dbReference>